<dbReference type="PANTHER" id="PTHR30469:SF11">
    <property type="entry name" value="BLL4320 PROTEIN"/>
    <property type="match status" value="1"/>
</dbReference>
<dbReference type="Pfam" id="PF25967">
    <property type="entry name" value="RND-MFP_C"/>
    <property type="match status" value="1"/>
</dbReference>
<feature type="domain" description="CusB-like beta-barrel" evidence="5">
    <location>
        <begin position="220"/>
        <end position="291"/>
    </location>
</feature>
<dbReference type="InterPro" id="IPR058792">
    <property type="entry name" value="Beta-barrel_RND_2"/>
</dbReference>
<dbReference type="GO" id="GO:0015562">
    <property type="term" value="F:efflux transmembrane transporter activity"/>
    <property type="evidence" value="ECO:0007669"/>
    <property type="project" value="TreeGrafter"/>
</dbReference>
<dbReference type="HOGENOM" id="CLU_018816_1_2_5"/>
<feature type="domain" description="Multidrug resistance protein MdtA-like barrel-sandwich hybrid" evidence="4">
    <location>
        <begin position="89"/>
        <end position="207"/>
    </location>
</feature>
<evidence type="ECO:0000259" key="4">
    <source>
        <dbReference type="Pfam" id="PF25917"/>
    </source>
</evidence>
<evidence type="ECO:0000313" key="7">
    <source>
        <dbReference type="EMBL" id="AJY47460.1"/>
    </source>
</evidence>
<name>A0A0D5LU19_MAREN</name>
<keyword evidence="3" id="KW-0813">Transport</keyword>
<dbReference type="Proteomes" id="UP000032611">
    <property type="component" value="Chromosome"/>
</dbReference>
<dbReference type="Pfam" id="PF25917">
    <property type="entry name" value="BSH_RND"/>
    <property type="match status" value="1"/>
</dbReference>
<evidence type="ECO:0000256" key="2">
    <source>
        <dbReference type="ARBA" id="ARBA00009477"/>
    </source>
</evidence>
<dbReference type="Pfam" id="PF25954">
    <property type="entry name" value="Beta-barrel_RND_2"/>
    <property type="match status" value="1"/>
</dbReference>
<gene>
    <name evidence="7" type="ORF">TM49_20170</name>
</gene>
<dbReference type="KEGG" id="mey:TM49_20170"/>
<dbReference type="PATRIC" id="fig|1486262.3.peg.4169"/>
<dbReference type="Gene3D" id="2.40.30.170">
    <property type="match status" value="1"/>
</dbReference>
<dbReference type="Gene3D" id="2.40.420.20">
    <property type="match status" value="1"/>
</dbReference>
<evidence type="ECO:0000256" key="1">
    <source>
        <dbReference type="ARBA" id="ARBA00004196"/>
    </source>
</evidence>
<dbReference type="Gene3D" id="2.40.50.100">
    <property type="match status" value="1"/>
</dbReference>
<evidence type="ECO:0000256" key="3">
    <source>
        <dbReference type="ARBA" id="ARBA00022448"/>
    </source>
</evidence>
<evidence type="ECO:0000259" key="6">
    <source>
        <dbReference type="Pfam" id="PF25967"/>
    </source>
</evidence>
<proteinExistence type="inferred from homology"/>
<dbReference type="FunFam" id="2.40.30.170:FF:000010">
    <property type="entry name" value="Efflux RND transporter periplasmic adaptor subunit"/>
    <property type="match status" value="1"/>
</dbReference>
<protein>
    <submittedName>
        <fullName evidence="7">Secretion protein HylD</fullName>
    </submittedName>
</protein>
<feature type="domain" description="Multidrug resistance protein MdtA-like C-terminal permuted SH3" evidence="6">
    <location>
        <begin position="305"/>
        <end position="357"/>
    </location>
</feature>
<dbReference type="InterPro" id="IPR058625">
    <property type="entry name" value="MdtA-like_BSH"/>
</dbReference>
<sequence length="383" mass="40016">MRLYKQAAVSLGVLAVGAGAWLLLAPDGRALLASAGLVENTASEAPRTPGGGGRGGFGGAGIAVVTAPVTTGTLNDELSAIGDGEAEQTVTLKPEEAGTITEILIGSGEEVEKGEVLVRLDNREQTLARDQAKVALESAARQAQVNRKIKSSISETEVYNAEIAEKSAELDLQNAELALSRREIVAPISGVAGIVDANVGDYVTTTSEIVTIDDRSSILVDFAVPERFAASVKAGQAVEASLVSAPQMRFDGEVSAVDNRIDAASRTFMVRASIANDDDALRAGMSFEVNMHFPGDQYPGVDPLAVQWDSTGSFVWQLVDGKATKQRVRIIQRNPDVVLVDAELKPGDMVITEGIQRLSEGVAVTPANSAATEEMAGAGGTRS</sequence>
<dbReference type="InterPro" id="IPR058627">
    <property type="entry name" value="MdtA-like_C"/>
</dbReference>
<dbReference type="OrthoDB" id="9806939at2"/>
<dbReference type="GO" id="GO:1990281">
    <property type="term" value="C:efflux pump complex"/>
    <property type="evidence" value="ECO:0007669"/>
    <property type="project" value="TreeGrafter"/>
</dbReference>
<reference evidence="7 8" key="1">
    <citation type="journal article" date="2015" name="Genome Announc.">
        <title>Complete genome sequence of Martelella endophytica YC6887, which has antifungal activity associated with a halophyte.</title>
        <authorList>
            <person name="Khan A."/>
            <person name="Khan H."/>
            <person name="Chung E.J."/>
            <person name="Hossain M.T."/>
            <person name="Chung Y.R."/>
        </authorList>
    </citation>
    <scope>NUCLEOTIDE SEQUENCE [LARGE SCALE GENOMIC DNA]</scope>
    <source>
        <strain evidence="7">YC6887</strain>
    </source>
</reference>
<keyword evidence="8" id="KW-1185">Reference proteome</keyword>
<organism evidence="7 8">
    <name type="scientific">Martelella endophytica</name>
    <dbReference type="NCBI Taxonomy" id="1486262"/>
    <lineage>
        <taxon>Bacteria</taxon>
        <taxon>Pseudomonadati</taxon>
        <taxon>Pseudomonadota</taxon>
        <taxon>Alphaproteobacteria</taxon>
        <taxon>Hyphomicrobiales</taxon>
        <taxon>Aurantimonadaceae</taxon>
        <taxon>Martelella</taxon>
    </lineage>
</organism>
<comment type="subcellular location">
    <subcellularLocation>
        <location evidence="1">Cell envelope</location>
    </subcellularLocation>
</comment>
<dbReference type="Gene3D" id="1.10.287.470">
    <property type="entry name" value="Helix hairpin bin"/>
    <property type="match status" value="1"/>
</dbReference>
<dbReference type="PANTHER" id="PTHR30469">
    <property type="entry name" value="MULTIDRUG RESISTANCE PROTEIN MDTA"/>
    <property type="match status" value="1"/>
</dbReference>
<dbReference type="RefSeq" id="WP_045683854.1">
    <property type="nucleotide sequence ID" value="NZ_CP010803.1"/>
</dbReference>
<dbReference type="NCBIfam" id="TIGR01730">
    <property type="entry name" value="RND_mfp"/>
    <property type="match status" value="1"/>
</dbReference>
<dbReference type="STRING" id="1486262.TM49_20170"/>
<evidence type="ECO:0000259" key="5">
    <source>
        <dbReference type="Pfam" id="PF25954"/>
    </source>
</evidence>
<dbReference type="EMBL" id="CP010803">
    <property type="protein sequence ID" value="AJY47460.1"/>
    <property type="molecule type" value="Genomic_DNA"/>
</dbReference>
<accession>A0A0D5LU19</accession>
<dbReference type="InterPro" id="IPR006143">
    <property type="entry name" value="RND_pump_MFP"/>
</dbReference>
<dbReference type="SUPFAM" id="SSF111369">
    <property type="entry name" value="HlyD-like secretion proteins"/>
    <property type="match status" value="1"/>
</dbReference>
<evidence type="ECO:0000313" key="8">
    <source>
        <dbReference type="Proteomes" id="UP000032611"/>
    </source>
</evidence>
<comment type="similarity">
    <text evidence="2">Belongs to the membrane fusion protein (MFP) (TC 8.A.1) family.</text>
</comment>
<dbReference type="AlphaFoldDB" id="A0A0D5LU19"/>